<dbReference type="AlphaFoldDB" id="A0A6G0WBB6"/>
<feature type="binding site" evidence="4">
    <location>
        <position position="80"/>
    </location>
    <ligand>
        <name>GTP</name>
        <dbReference type="ChEBI" id="CHEBI:37565"/>
    </ligand>
</feature>
<name>A0A6G0WBB6_9STRA</name>
<keyword evidence="8" id="KW-1185">Reference proteome</keyword>
<feature type="binding site" evidence="5">
    <location>
        <position position="58"/>
    </location>
    <ligand>
        <name>Mg(2+)</name>
        <dbReference type="ChEBI" id="CHEBI:18420"/>
    </ligand>
</feature>
<feature type="binding site" evidence="4">
    <location>
        <begin position="34"/>
        <end position="41"/>
    </location>
    <ligand>
        <name>GTP</name>
        <dbReference type="ChEBI" id="CHEBI:37565"/>
    </ligand>
</feature>
<evidence type="ECO:0000256" key="5">
    <source>
        <dbReference type="PIRSR" id="PIRSR606689-2"/>
    </source>
</evidence>
<dbReference type="InterPro" id="IPR005225">
    <property type="entry name" value="Small_GTP-bd"/>
</dbReference>
<proteinExistence type="inferred from homology"/>
<evidence type="ECO:0000256" key="6">
    <source>
        <dbReference type="RuleBase" id="RU003925"/>
    </source>
</evidence>
<keyword evidence="5" id="KW-0479">Metal-binding</keyword>
<protein>
    <submittedName>
        <fullName evidence="7">Uncharacterized protein</fullName>
    </submittedName>
</protein>
<dbReference type="PRINTS" id="PR00328">
    <property type="entry name" value="SAR1GTPBP"/>
</dbReference>
<feature type="binding site" evidence="5">
    <location>
        <position position="41"/>
    </location>
    <ligand>
        <name>Mg(2+)</name>
        <dbReference type="ChEBI" id="CHEBI:18420"/>
    </ligand>
</feature>
<dbReference type="GO" id="GO:0046872">
    <property type="term" value="F:metal ion binding"/>
    <property type="evidence" value="ECO:0007669"/>
    <property type="project" value="UniProtKB-KW"/>
</dbReference>
<dbReference type="PROSITE" id="PS51417">
    <property type="entry name" value="ARF"/>
    <property type="match status" value="1"/>
</dbReference>
<keyword evidence="2 4" id="KW-0547">Nucleotide-binding</keyword>
<keyword evidence="5" id="KW-0460">Magnesium</keyword>
<sequence>MGAILSKCHLPRCLKNILDRLGVKSRPRKIYIVGLTNAGKTSILCQFKFNESAATVPTIGFNVETFKHKNVTFTAWDFSGREQLRPLWHYYFDDTSAVIFVVDSTSKVTMQEAAEVLHGLFQIQELLDSPFLIFLNKQDVVNRMTADEMIDGLRLRSVVSHVWHVQPCSAYSGDGLLEGLDWLCRVIE</sequence>
<dbReference type="FunFam" id="3.40.50.300:FF:001166">
    <property type="entry name" value="ADP-ribosylation factor D"/>
    <property type="match status" value="1"/>
</dbReference>
<dbReference type="Pfam" id="PF00025">
    <property type="entry name" value="Arf"/>
    <property type="match status" value="1"/>
</dbReference>
<dbReference type="Proteomes" id="UP000481153">
    <property type="component" value="Unassembled WGS sequence"/>
</dbReference>
<comment type="caution">
    <text evidence="7">The sequence shown here is derived from an EMBL/GenBank/DDBJ whole genome shotgun (WGS) entry which is preliminary data.</text>
</comment>
<evidence type="ECO:0000256" key="2">
    <source>
        <dbReference type="ARBA" id="ARBA00022741"/>
    </source>
</evidence>
<dbReference type="InterPro" id="IPR027417">
    <property type="entry name" value="P-loop_NTPase"/>
</dbReference>
<dbReference type="PANTHER" id="PTHR11711">
    <property type="entry name" value="ADP RIBOSYLATION FACTOR-RELATED"/>
    <property type="match status" value="1"/>
</dbReference>
<comment type="similarity">
    <text evidence="1 6">Belongs to the small GTPase superfamily. Arf family.</text>
</comment>
<evidence type="ECO:0000256" key="4">
    <source>
        <dbReference type="PIRSR" id="PIRSR606689-1"/>
    </source>
</evidence>
<dbReference type="Gene3D" id="3.40.50.300">
    <property type="entry name" value="P-loop containing nucleotide triphosphate hydrolases"/>
    <property type="match status" value="1"/>
</dbReference>
<dbReference type="VEuPathDB" id="FungiDB:AeMF1_000354"/>
<dbReference type="SUPFAM" id="SSF52540">
    <property type="entry name" value="P-loop containing nucleoside triphosphate hydrolases"/>
    <property type="match status" value="1"/>
</dbReference>
<keyword evidence="3 4" id="KW-0342">GTP-binding</keyword>
<evidence type="ECO:0000256" key="3">
    <source>
        <dbReference type="ARBA" id="ARBA00023134"/>
    </source>
</evidence>
<reference evidence="7 8" key="1">
    <citation type="submission" date="2019-07" db="EMBL/GenBank/DDBJ databases">
        <title>Genomics analysis of Aphanomyces spp. identifies a new class of oomycete effector associated with host adaptation.</title>
        <authorList>
            <person name="Gaulin E."/>
        </authorList>
    </citation>
    <scope>NUCLEOTIDE SEQUENCE [LARGE SCALE GENOMIC DNA]</scope>
    <source>
        <strain evidence="7 8">ATCC 201684</strain>
    </source>
</reference>
<evidence type="ECO:0000256" key="1">
    <source>
        <dbReference type="ARBA" id="ARBA00010290"/>
    </source>
</evidence>
<dbReference type="InterPro" id="IPR024156">
    <property type="entry name" value="Small_GTPase_ARF"/>
</dbReference>
<dbReference type="EMBL" id="VJMJ01000270">
    <property type="protein sequence ID" value="KAF0724459.1"/>
    <property type="molecule type" value="Genomic_DNA"/>
</dbReference>
<organism evidence="7 8">
    <name type="scientific">Aphanomyces euteiches</name>
    <dbReference type="NCBI Taxonomy" id="100861"/>
    <lineage>
        <taxon>Eukaryota</taxon>
        <taxon>Sar</taxon>
        <taxon>Stramenopiles</taxon>
        <taxon>Oomycota</taxon>
        <taxon>Saprolegniomycetes</taxon>
        <taxon>Saprolegniales</taxon>
        <taxon>Verrucalvaceae</taxon>
        <taxon>Aphanomyces</taxon>
    </lineage>
</organism>
<dbReference type="InterPro" id="IPR006689">
    <property type="entry name" value="Small_GTPase_ARF/SAR"/>
</dbReference>
<dbReference type="GO" id="GO:0005525">
    <property type="term" value="F:GTP binding"/>
    <property type="evidence" value="ECO:0007669"/>
    <property type="project" value="UniProtKB-KW"/>
</dbReference>
<dbReference type="SMART" id="SM00177">
    <property type="entry name" value="ARF"/>
    <property type="match status" value="1"/>
</dbReference>
<dbReference type="NCBIfam" id="TIGR00231">
    <property type="entry name" value="small_GTP"/>
    <property type="match status" value="1"/>
</dbReference>
<dbReference type="SMART" id="SM00178">
    <property type="entry name" value="SAR"/>
    <property type="match status" value="1"/>
</dbReference>
<dbReference type="GO" id="GO:0003924">
    <property type="term" value="F:GTPase activity"/>
    <property type="evidence" value="ECO:0007669"/>
    <property type="project" value="InterPro"/>
</dbReference>
<dbReference type="CDD" id="cd00878">
    <property type="entry name" value="Arf_Arl"/>
    <property type="match status" value="1"/>
</dbReference>
<gene>
    <name evidence="7" type="ORF">Ae201684_016866</name>
</gene>
<evidence type="ECO:0000313" key="7">
    <source>
        <dbReference type="EMBL" id="KAF0724459.1"/>
    </source>
</evidence>
<feature type="binding site" evidence="4">
    <location>
        <begin position="136"/>
        <end position="139"/>
    </location>
    <ligand>
        <name>GTP</name>
        <dbReference type="ChEBI" id="CHEBI:37565"/>
    </ligand>
</feature>
<evidence type="ECO:0000313" key="8">
    <source>
        <dbReference type="Proteomes" id="UP000481153"/>
    </source>
</evidence>
<accession>A0A6G0WBB6</accession>